<organism evidence="1 2">
    <name type="scientific">Sinorhizobium sojae CCBAU 05684</name>
    <dbReference type="NCBI Taxonomy" id="716928"/>
    <lineage>
        <taxon>Bacteria</taxon>
        <taxon>Pseudomonadati</taxon>
        <taxon>Pseudomonadota</taxon>
        <taxon>Alphaproteobacteria</taxon>
        <taxon>Hyphomicrobiales</taxon>
        <taxon>Rhizobiaceae</taxon>
        <taxon>Sinorhizobium/Ensifer group</taxon>
        <taxon>Sinorhizobium</taxon>
    </lineage>
</organism>
<dbReference type="Proteomes" id="UP000217211">
    <property type="component" value="Chromosome"/>
</dbReference>
<name>A0A249PDN0_9HYPH</name>
<protein>
    <submittedName>
        <fullName evidence="1">Uncharacterized protein</fullName>
    </submittedName>
</protein>
<keyword evidence="2" id="KW-1185">Reference proteome</keyword>
<sequence length="46" mass="5275">MRLRNLKLALRMALAEEKRSCYSVDAITERSGFGLPPSKPRDEDRP</sequence>
<dbReference type="AlphaFoldDB" id="A0A249PDN0"/>
<proteinExistence type="predicted"/>
<evidence type="ECO:0000313" key="1">
    <source>
        <dbReference type="EMBL" id="ASY63807.1"/>
    </source>
</evidence>
<reference evidence="1 2" key="1">
    <citation type="submission" date="2017-08" db="EMBL/GenBank/DDBJ databases">
        <title>Multipartite genome sequences of Sinorhizobium species nodulating soybeans.</title>
        <authorList>
            <person name="Tian C.F."/>
        </authorList>
    </citation>
    <scope>NUCLEOTIDE SEQUENCE [LARGE SCALE GENOMIC DNA]</scope>
    <source>
        <strain evidence="1 2">CCBAU 05684</strain>
    </source>
</reference>
<dbReference type="KEGG" id="esj:SJ05684_c23670"/>
<accession>A0A249PDN0</accession>
<evidence type="ECO:0000313" key="2">
    <source>
        <dbReference type="Proteomes" id="UP000217211"/>
    </source>
</evidence>
<dbReference type="EMBL" id="CP023067">
    <property type="protein sequence ID" value="ASY63807.1"/>
    <property type="molecule type" value="Genomic_DNA"/>
</dbReference>
<gene>
    <name evidence="1" type="ORF">SJ05684_c23670</name>
</gene>